<dbReference type="EnsemblBacteria" id="AAW84680">
    <property type="protein sequence ID" value="AAW84680"/>
    <property type="gene ID" value="VF_0185"/>
</dbReference>
<dbReference type="InterPro" id="IPR029061">
    <property type="entry name" value="THDP-binding"/>
</dbReference>
<evidence type="ECO:0000256" key="3">
    <source>
        <dbReference type="RuleBase" id="RU362132"/>
    </source>
</evidence>
<dbReference type="InterPro" id="IPR011766">
    <property type="entry name" value="TPP_enzyme_TPP-bd"/>
</dbReference>
<dbReference type="InterPro" id="IPR029035">
    <property type="entry name" value="DHS-like_NAD/FAD-binding_dom"/>
</dbReference>
<dbReference type="Gene3D" id="3.40.50.1220">
    <property type="entry name" value="TPP-binding domain"/>
    <property type="match status" value="1"/>
</dbReference>
<keyword evidence="7" id="KW-0808">Transferase</keyword>
<gene>
    <name evidence="7" type="ordered locus">VF_0185</name>
</gene>
<dbReference type="InterPro" id="IPR039368">
    <property type="entry name" value="AHAS_TPP"/>
</dbReference>
<evidence type="ECO:0000256" key="1">
    <source>
        <dbReference type="ARBA" id="ARBA00007812"/>
    </source>
</evidence>
<dbReference type="GO" id="GO:0005948">
    <property type="term" value="C:acetolactate synthase complex"/>
    <property type="evidence" value="ECO:0007669"/>
    <property type="project" value="TreeGrafter"/>
</dbReference>
<dbReference type="GO" id="GO:0050660">
    <property type="term" value="F:flavin adenine dinucleotide binding"/>
    <property type="evidence" value="ECO:0007669"/>
    <property type="project" value="TreeGrafter"/>
</dbReference>
<evidence type="ECO:0000259" key="4">
    <source>
        <dbReference type="Pfam" id="PF00205"/>
    </source>
</evidence>
<evidence type="ECO:0000313" key="7">
    <source>
        <dbReference type="EMBL" id="AAW84680.1"/>
    </source>
</evidence>
<dbReference type="Gene3D" id="3.40.50.970">
    <property type="match status" value="2"/>
</dbReference>
<dbReference type="GO" id="GO:0009099">
    <property type="term" value="P:L-valine biosynthetic process"/>
    <property type="evidence" value="ECO:0007669"/>
    <property type="project" value="TreeGrafter"/>
</dbReference>
<dbReference type="SUPFAM" id="SSF52518">
    <property type="entry name" value="Thiamin diphosphate-binding fold (THDP-binding)"/>
    <property type="match status" value="2"/>
</dbReference>
<keyword evidence="8" id="KW-1185">Reference proteome</keyword>
<feature type="domain" description="Thiamine pyrophosphate enzyme N-terminal TPP-binding" evidence="6">
    <location>
        <begin position="1"/>
        <end position="125"/>
    </location>
</feature>
<dbReference type="FunFam" id="3.40.50.970:FF:000007">
    <property type="entry name" value="Acetolactate synthase"/>
    <property type="match status" value="1"/>
</dbReference>
<evidence type="ECO:0000259" key="5">
    <source>
        <dbReference type="Pfam" id="PF02775"/>
    </source>
</evidence>
<dbReference type="HOGENOM" id="CLU_013748_1_3_6"/>
<proteinExistence type="inferred from homology"/>
<dbReference type="PANTHER" id="PTHR18968:SF142">
    <property type="entry name" value="ACETOLACTATE SYNTHASE"/>
    <property type="match status" value="1"/>
</dbReference>
<feature type="domain" description="Thiamine pyrophosphate enzyme central" evidence="4">
    <location>
        <begin position="207"/>
        <end position="332"/>
    </location>
</feature>
<dbReference type="PATRIC" id="fig|312309.11.peg.183"/>
<dbReference type="InterPro" id="IPR012000">
    <property type="entry name" value="Thiamin_PyroP_enz_cen_dom"/>
</dbReference>
<evidence type="ECO:0000313" key="8">
    <source>
        <dbReference type="Proteomes" id="UP000000537"/>
    </source>
</evidence>
<reference evidence="7 8" key="2">
    <citation type="journal article" date="2008" name="BMC Genomics">
        <title>Comparative genomics-based investigation of resequencing targets in Vibrio fischeri: focus on point miscalls and artefactual expansions.</title>
        <authorList>
            <person name="Mandel M.J."/>
            <person name="Stabb E.V."/>
            <person name="Ruby E.G."/>
        </authorList>
    </citation>
    <scope>NUCLEOTIDE SEQUENCE [LARGE SCALE GENOMIC DNA]</scope>
    <source>
        <strain evidence="8">ATCC 700601 / ES114</strain>
    </source>
</reference>
<dbReference type="Proteomes" id="UP000000537">
    <property type="component" value="Chromosome I"/>
</dbReference>
<dbReference type="EC" id="2.2.1.6" evidence="7"/>
<protein>
    <submittedName>
        <fullName evidence="7">Acetolactate synthase, large subunit</fullName>
        <ecNumber evidence="7">2.2.1.6</ecNumber>
    </submittedName>
</protein>
<accession>Q5E8G6</accession>
<dbReference type="Pfam" id="PF02776">
    <property type="entry name" value="TPP_enzyme_N"/>
    <property type="match status" value="1"/>
</dbReference>
<dbReference type="GeneID" id="54162810"/>
<dbReference type="STRING" id="312309.VF_0185"/>
<dbReference type="PANTHER" id="PTHR18968">
    <property type="entry name" value="THIAMINE PYROPHOSPHATE ENZYMES"/>
    <property type="match status" value="1"/>
</dbReference>
<dbReference type="eggNOG" id="COG0028">
    <property type="taxonomic scope" value="Bacteria"/>
</dbReference>
<sequence>MKASDAVARLLSLNNVNVGFELIGGMITHLVDSINELGETTLLSLHHEQAAAFAAGGVARATNNKIIGLALGTSGPGATNLITGIADCWLDNYPCIFITGQVNTYELKGDKPLRQQGFQELDIVSLVESITKYAVQVKTAEEILPTLQKAINMAKEGRPGPVLIDIPMNLQREELNIQLNDINSFLNVDVDDELKSEAIDYSSLDCLLKNAEKPVFIIGGGACSEVHFDDWQSKISNYGIPCVSSLKGTEKTTCLPGYLGMLGAYGTRAANYAVQNADLIIILGSRLDVRQTGANADDFARSAKNIVQIDIDAAQLNNRVRNNLSIIGKCNDYFIHMLNGDLKINCVEWHNEVTGLFHEKFTDEYPELKFSPFQIVNSLSQCFRGKAVQFVADVGNHQMWLAHSLLLEKQQKSHHSGGLGAMGFSLPTAIGVKLATDDLVVSISGDGGFQLNVQELDIINREQLPILVIILNNHSLGMVKNFQDMYFEGRSQPTYWNGYSCSFKDIGEAYGIESHKVNDNFDFLSNVKSYVDNPRPLLIEVSIENITSCKPRLAFGKPIDEQYPND</sequence>
<dbReference type="InterPro" id="IPR012001">
    <property type="entry name" value="Thiamin_PyroP_enz_TPP-bd_dom"/>
</dbReference>
<dbReference type="GO" id="GO:0003984">
    <property type="term" value="F:acetolactate synthase activity"/>
    <property type="evidence" value="ECO:0007669"/>
    <property type="project" value="UniProtKB-EC"/>
</dbReference>
<dbReference type="GO" id="GO:0030976">
    <property type="term" value="F:thiamine pyrophosphate binding"/>
    <property type="evidence" value="ECO:0007669"/>
    <property type="project" value="InterPro"/>
</dbReference>
<evidence type="ECO:0000259" key="6">
    <source>
        <dbReference type="Pfam" id="PF02776"/>
    </source>
</evidence>
<organism evidence="7 8">
    <name type="scientific">Aliivibrio fischeri (strain ATCC 700601 / ES114)</name>
    <name type="common">Vibrio fischeri</name>
    <dbReference type="NCBI Taxonomy" id="312309"/>
    <lineage>
        <taxon>Bacteria</taxon>
        <taxon>Pseudomonadati</taxon>
        <taxon>Pseudomonadota</taxon>
        <taxon>Gammaproteobacteria</taxon>
        <taxon>Vibrionales</taxon>
        <taxon>Vibrionaceae</taxon>
        <taxon>Aliivibrio</taxon>
    </lineage>
</organism>
<keyword evidence="2 3" id="KW-0786">Thiamine pyrophosphate</keyword>
<dbReference type="Pfam" id="PF00205">
    <property type="entry name" value="TPP_enzyme_M"/>
    <property type="match status" value="1"/>
</dbReference>
<dbReference type="GO" id="GO:0000287">
    <property type="term" value="F:magnesium ion binding"/>
    <property type="evidence" value="ECO:0007669"/>
    <property type="project" value="InterPro"/>
</dbReference>
<dbReference type="CDD" id="cd07035">
    <property type="entry name" value="TPP_PYR_POX_like"/>
    <property type="match status" value="1"/>
</dbReference>
<dbReference type="SUPFAM" id="SSF52467">
    <property type="entry name" value="DHS-like NAD/FAD-binding domain"/>
    <property type="match status" value="1"/>
</dbReference>
<dbReference type="InterPro" id="IPR045229">
    <property type="entry name" value="TPP_enz"/>
</dbReference>
<reference evidence="7 8" key="1">
    <citation type="journal article" date="2005" name="Proc. Natl. Acad. Sci. U.S.A.">
        <title>Complete genome sequence of Vibrio fischeri: a symbiotic bacterium with pathogenic congeners.</title>
        <authorList>
            <person name="Ruby E.G."/>
            <person name="Urbanowski M."/>
            <person name="Campbell J."/>
            <person name="Dunn A."/>
            <person name="Faini M."/>
            <person name="Gunsalus R."/>
            <person name="Lostroh P."/>
            <person name="Lupp C."/>
            <person name="McCann J."/>
            <person name="Millikan D."/>
            <person name="Schaefer A."/>
            <person name="Stabb E."/>
            <person name="Stevens A."/>
            <person name="Visick K."/>
            <person name="Whistler C."/>
            <person name="Greenberg E.P."/>
        </authorList>
    </citation>
    <scope>NUCLEOTIDE SEQUENCE [LARGE SCALE GENOMIC DNA]</scope>
    <source>
        <strain evidence="8">ATCC 700601 / ES114</strain>
    </source>
</reference>
<dbReference type="CDD" id="cd02015">
    <property type="entry name" value="TPP_AHAS"/>
    <property type="match status" value="1"/>
</dbReference>
<dbReference type="OrthoDB" id="3194735at2"/>
<dbReference type="KEGG" id="vfi:VF_0185"/>
<evidence type="ECO:0000256" key="2">
    <source>
        <dbReference type="ARBA" id="ARBA00023052"/>
    </source>
</evidence>
<dbReference type="RefSeq" id="WP_011261041.1">
    <property type="nucleotide sequence ID" value="NC_006840.2"/>
</dbReference>
<dbReference type="AlphaFoldDB" id="Q5E8G6"/>
<dbReference type="Pfam" id="PF02775">
    <property type="entry name" value="TPP_enzyme_C"/>
    <property type="match status" value="1"/>
</dbReference>
<name>Q5E8G6_ALIF1</name>
<dbReference type="GO" id="GO:0009097">
    <property type="term" value="P:isoleucine biosynthetic process"/>
    <property type="evidence" value="ECO:0007669"/>
    <property type="project" value="TreeGrafter"/>
</dbReference>
<dbReference type="EMBL" id="CP000020">
    <property type="protein sequence ID" value="AAW84680.1"/>
    <property type="molecule type" value="Genomic_DNA"/>
</dbReference>
<comment type="similarity">
    <text evidence="1 3">Belongs to the TPP enzyme family.</text>
</comment>
<feature type="domain" description="Thiamine pyrophosphate enzyme TPP-binding" evidence="5">
    <location>
        <begin position="393"/>
        <end position="541"/>
    </location>
</feature>